<dbReference type="Gene3D" id="3.30.43.10">
    <property type="entry name" value="Uridine Diphospho-n-acetylenolpyruvylglucosamine Reductase, domain 2"/>
    <property type="match status" value="1"/>
</dbReference>
<dbReference type="Gene3D" id="3.30.465.10">
    <property type="match status" value="1"/>
</dbReference>
<dbReference type="Proteomes" id="UP000225706">
    <property type="component" value="Unassembled WGS sequence"/>
</dbReference>
<dbReference type="OrthoDB" id="610608at2759"/>
<keyword evidence="4" id="KW-1185">Reference proteome</keyword>
<dbReference type="InterPro" id="IPR016167">
    <property type="entry name" value="FAD-bd_PCMH_sub1"/>
</dbReference>
<organism evidence="3 4">
    <name type="scientific">Stylophora pistillata</name>
    <name type="common">Smooth cauliflower coral</name>
    <dbReference type="NCBI Taxonomy" id="50429"/>
    <lineage>
        <taxon>Eukaryota</taxon>
        <taxon>Metazoa</taxon>
        <taxon>Cnidaria</taxon>
        <taxon>Anthozoa</taxon>
        <taxon>Hexacorallia</taxon>
        <taxon>Scleractinia</taxon>
        <taxon>Astrocoeniina</taxon>
        <taxon>Pocilloporidae</taxon>
        <taxon>Stylophora</taxon>
    </lineage>
</organism>
<dbReference type="PIRSF" id="PIRSF000136">
    <property type="entry name" value="LGO_GLO"/>
    <property type="match status" value="1"/>
</dbReference>
<name>A0A2B4REJ1_STYPI</name>
<reference evidence="4" key="1">
    <citation type="journal article" date="2017" name="bioRxiv">
        <title>Comparative analysis of the genomes of Stylophora pistillata and Acropora digitifera provides evidence for extensive differences between species of corals.</title>
        <authorList>
            <person name="Voolstra C.R."/>
            <person name="Li Y."/>
            <person name="Liew Y.J."/>
            <person name="Baumgarten S."/>
            <person name="Zoccola D."/>
            <person name="Flot J.-F."/>
            <person name="Tambutte S."/>
            <person name="Allemand D."/>
            <person name="Aranda M."/>
        </authorList>
    </citation>
    <scope>NUCLEOTIDE SEQUENCE [LARGE SCALE GENOMIC DNA]</scope>
</reference>
<dbReference type="InterPro" id="IPR006094">
    <property type="entry name" value="Oxid_FAD_bind_N"/>
</dbReference>
<dbReference type="PANTHER" id="PTHR43762">
    <property type="entry name" value="L-GULONOLACTONE OXIDASE"/>
    <property type="match status" value="1"/>
</dbReference>
<protein>
    <submittedName>
        <fullName evidence="3">D-arabinono-1,4-lactone oxidase</fullName>
    </submittedName>
</protein>
<dbReference type="PROSITE" id="PS51387">
    <property type="entry name" value="FAD_PCMH"/>
    <property type="match status" value="1"/>
</dbReference>
<dbReference type="STRING" id="50429.A0A2B4REJ1"/>
<dbReference type="InterPro" id="IPR016166">
    <property type="entry name" value="FAD-bd_PCMH"/>
</dbReference>
<dbReference type="GO" id="GO:0071949">
    <property type="term" value="F:FAD binding"/>
    <property type="evidence" value="ECO:0007669"/>
    <property type="project" value="InterPro"/>
</dbReference>
<feature type="domain" description="FAD-binding PCMH-type" evidence="2">
    <location>
        <begin position="68"/>
        <end position="278"/>
    </location>
</feature>
<dbReference type="GO" id="GO:0003885">
    <property type="term" value="F:D-arabinono-1,4-lactone oxidase activity"/>
    <property type="evidence" value="ECO:0007669"/>
    <property type="project" value="InterPro"/>
</dbReference>
<dbReference type="Pfam" id="PF01565">
    <property type="entry name" value="FAD_binding_4"/>
    <property type="match status" value="1"/>
</dbReference>
<evidence type="ECO:0000259" key="2">
    <source>
        <dbReference type="PROSITE" id="PS51387"/>
    </source>
</evidence>
<keyword evidence="1" id="KW-0560">Oxidoreductase</keyword>
<dbReference type="EMBL" id="LSMT01000634">
    <property type="protein sequence ID" value="PFX15566.1"/>
    <property type="molecule type" value="Genomic_DNA"/>
</dbReference>
<evidence type="ECO:0000313" key="3">
    <source>
        <dbReference type="EMBL" id="PFX15566.1"/>
    </source>
</evidence>
<dbReference type="InterPro" id="IPR010031">
    <property type="entry name" value="FAD_lactone_oxidase-like"/>
</dbReference>
<dbReference type="PANTHER" id="PTHR43762:SF1">
    <property type="entry name" value="D-ARABINONO-1,4-LACTONE OXIDASE"/>
    <property type="match status" value="1"/>
</dbReference>
<dbReference type="GO" id="GO:0016020">
    <property type="term" value="C:membrane"/>
    <property type="evidence" value="ECO:0007669"/>
    <property type="project" value="InterPro"/>
</dbReference>
<dbReference type="InterPro" id="IPR007173">
    <property type="entry name" value="ALO_C"/>
</dbReference>
<evidence type="ECO:0000256" key="1">
    <source>
        <dbReference type="ARBA" id="ARBA00023002"/>
    </source>
</evidence>
<proteinExistence type="predicted"/>
<sequence length="638" mass="71379">MGNSVDCCYNSRWSYQCIFPCIRFCTYSGRRVFYNYDGMEKVQPLVDIYHPQKKPVHSLPEVFFGINDDPEIKKQLQGPGLDGAGQIAALCKYAADNGYTIRAVGTGSSWSRLTHTRDILVVMTDLNEIITKSTDSQTEDSEAELTEPQSEVEVQAGKLVVDFVEELHKERNLALKMMGNYAGQTVGGVASTSTHGSGWFSGTMSTLVVGLHLIVRGGIQVKVRSGPETIEDCKAKIDRAKYGEDPIEINSTDVLRACQVGLGSMGVIYSITYSCVPMYYLEETRKTVQVSWPILRAEDNENDDEDDALMATNDIGVVLENFAKMYKEKDAEYFSFFVNPYPVGPSNDKHIEMAYLSARKTVPHKSTCCACCSSDPTCCACCSSDPTCCACCPPQPICCACCSCCCNCCGGRGLADLGCVQTDCTASCLQGCANCCPTCIPRLTNFGVSQFSFKEGTTYVQTWYNVLQFTKGNIHIRTAEWCLPYEHLQSALTMVITLAQDYARKHKQYSLLPIYVRLAQTDDLFVSPASKFRPDGTTNDHNCYIEIPFLPGAYGIDEFHEMVETKLCKEFKARPHWGKNNRLNKSKVEEIYWKESLRKWWNVYEMFNKGGTFENRFTHNMGFAKLFIDDPIEEQPSA</sequence>
<gene>
    <name evidence="3" type="primary">alo1</name>
    <name evidence="3" type="ORF">AWC38_SpisGene20206</name>
</gene>
<comment type="caution">
    <text evidence="3">The sequence shown here is derived from an EMBL/GenBank/DDBJ whole genome shotgun (WGS) entry which is preliminary data.</text>
</comment>
<dbReference type="Gene3D" id="3.30.70.2520">
    <property type="match status" value="1"/>
</dbReference>
<dbReference type="Pfam" id="PF04030">
    <property type="entry name" value="ALO"/>
    <property type="match status" value="1"/>
</dbReference>
<evidence type="ECO:0000313" key="4">
    <source>
        <dbReference type="Proteomes" id="UP000225706"/>
    </source>
</evidence>
<dbReference type="InterPro" id="IPR016169">
    <property type="entry name" value="FAD-bd_PCMH_sub2"/>
</dbReference>
<accession>A0A2B4REJ1</accession>
<dbReference type="AlphaFoldDB" id="A0A2B4REJ1"/>
<dbReference type="InterPro" id="IPR036318">
    <property type="entry name" value="FAD-bd_PCMH-like_sf"/>
</dbReference>
<dbReference type="SUPFAM" id="SSF56176">
    <property type="entry name" value="FAD-binding/transporter-associated domain-like"/>
    <property type="match status" value="1"/>
</dbReference>